<dbReference type="GO" id="GO:0009395">
    <property type="term" value="P:phospholipid catabolic process"/>
    <property type="evidence" value="ECO:0007669"/>
    <property type="project" value="TreeGrafter"/>
</dbReference>
<evidence type="ECO:0000256" key="5">
    <source>
        <dbReference type="ARBA" id="ARBA00023098"/>
    </source>
</evidence>
<keyword evidence="9" id="KW-1185">Reference proteome</keyword>
<keyword evidence="5 7" id="KW-0443">Lipid metabolism</keyword>
<feature type="chain" id="PRO_5011328203" description="Phospholipase B-like" evidence="7">
    <location>
        <begin position="28"/>
        <end position="557"/>
    </location>
</feature>
<dbReference type="PANTHER" id="PTHR12370">
    <property type="entry name" value="PHOSPHOLIPASE B-RELATED"/>
    <property type="match status" value="1"/>
</dbReference>
<dbReference type="GO" id="GO:0005576">
    <property type="term" value="C:extracellular region"/>
    <property type="evidence" value="ECO:0007669"/>
    <property type="project" value="TreeGrafter"/>
</dbReference>
<evidence type="ECO:0000256" key="1">
    <source>
        <dbReference type="ARBA" id="ARBA00007835"/>
    </source>
</evidence>
<name>T1JVJ6_TETUR</name>
<dbReference type="Proteomes" id="UP000015104">
    <property type="component" value="Unassembled WGS sequence"/>
</dbReference>
<keyword evidence="3 7" id="KW-0378">Hydrolase</keyword>
<comment type="function">
    <text evidence="7">Putative phospholipase.</text>
</comment>
<reference evidence="8" key="2">
    <citation type="submission" date="2015-06" db="UniProtKB">
        <authorList>
            <consortium name="EnsemblMetazoa"/>
        </authorList>
    </citation>
    <scope>IDENTIFICATION</scope>
</reference>
<accession>T1JVJ6</accession>
<evidence type="ECO:0000256" key="7">
    <source>
        <dbReference type="RuleBase" id="RU364138"/>
    </source>
</evidence>
<keyword evidence="2 7" id="KW-0732">Signal</keyword>
<evidence type="ECO:0000256" key="2">
    <source>
        <dbReference type="ARBA" id="ARBA00022729"/>
    </source>
</evidence>
<dbReference type="Pfam" id="PF04916">
    <property type="entry name" value="Phospholip_B"/>
    <property type="match status" value="1"/>
</dbReference>
<dbReference type="InterPro" id="IPR007000">
    <property type="entry name" value="PLipase_B-like"/>
</dbReference>
<keyword evidence="4 7" id="KW-0442">Lipid degradation</keyword>
<evidence type="ECO:0000256" key="3">
    <source>
        <dbReference type="ARBA" id="ARBA00022801"/>
    </source>
</evidence>
<reference evidence="9" key="1">
    <citation type="submission" date="2011-08" db="EMBL/GenBank/DDBJ databases">
        <authorList>
            <person name="Rombauts S."/>
        </authorList>
    </citation>
    <scope>NUCLEOTIDE SEQUENCE</scope>
    <source>
        <strain evidence="9">London</strain>
    </source>
</reference>
<dbReference type="eggNOG" id="KOG3774">
    <property type="taxonomic scope" value="Eukaryota"/>
</dbReference>
<dbReference type="Gene3D" id="3.60.60.30">
    <property type="match status" value="1"/>
</dbReference>
<evidence type="ECO:0000256" key="6">
    <source>
        <dbReference type="ARBA" id="ARBA00023180"/>
    </source>
</evidence>
<dbReference type="PANTHER" id="PTHR12370:SF3">
    <property type="entry name" value="PHOSPHOLIPASE B-LIKE 2-RELATED"/>
    <property type="match status" value="1"/>
</dbReference>
<evidence type="ECO:0000313" key="9">
    <source>
        <dbReference type="Proteomes" id="UP000015104"/>
    </source>
</evidence>
<feature type="signal peptide" evidence="7">
    <location>
        <begin position="1"/>
        <end position="27"/>
    </location>
</feature>
<dbReference type="GO" id="GO:0004620">
    <property type="term" value="F:phospholipase activity"/>
    <property type="evidence" value="ECO:0007669"/>
    <property type="project" value="InterPro"/>
</dbReference>
<comment type="similarity">
    <text evidence="1 7">Belongs to the phospholipase B-like family.</text>
</comment>
<proteinExistence type="inferred from homology"/>
<keyword evidence="6" id="KW-0325">Glycoprotein</keyword>
<organism evidence="8 9">
    <name type="scientific">Tetranychus urticae</name>
    <name type="common">Two-spotted spider mite</name>
    <dbReference type="NCBI Taxonomy" id="32264"/>
    <lineage>
        <taxon>Eukaryota</taxon>
        <taxon>Metazoa</taxon>
        <taxon>Ecdysozoa</taxon>
        <taxon>Arthropoda</taxon>
        <taxon>Chelicerata</taxon>
        <taxon>Arachnida</taxon>
        <taxon>Acari</taxon>
        <taxon>Acariformes</taxon>
        <taxon>Trombidiformes</taxon>
        <taxon>Prostigmata</taxon>
        <taxon>Eleutherengona</taxon>
        <taxon>Raphignathae</taxon>
        <taxon>Tetranychoidea</taxon>
        <taxon>Tetranychidae</taxon>
        <taxon>Tetranychus</taxon>
    </lineage>
</organism>
<dbReference type="EnsemblMetazoa" id="tetur02g04850.1">
    <property type="protein sequence ID" value="tetur02g04850.1"/>
    <property type="gene ID" value="tetur02g04850"/>
</dbReference>
<dbReference type="EMBL" id="CAEY01000795">
    <property type="status" value="NOT_ANNOTATED_CDS"/>
    <property type="molecule type" value="Genomic_DNA"/>
</dbReference>
<dbReference type="HOGENOM" id="CLU_027106_4_0_1"/>
<dbReference type="EC" id="3.1.1.-" evidence="7"/>
<protein>
    <recommendedName>
        <fullName evidence="7">Phospholipase B-like</fullName>
        <ecNumber evidence="7">3.1.1.-</ecNumber>
    </recommendedName>
</protein>
<sequence>MDSLAIDRNMILYFVILTLSFSQLAKCGDICIDLANDHKISFLTVDKEDWSTSSYPVCASFENQINATGWARLHVWTKPESNYNDSTLAYLAGYIEGYLTKDLINMHYDNLWEKYCEGIKAAAFCQRAFNFFAQNEAYIEQEAIDKRNTDPYWHQVGLILDQLTGMEEAINSKSSYQPGYRVNTTGKVYLLNAIVDLMDLESALNKTVKSLAVGQSFCSSLVRYTGDDLLIGHNSWIWFTFMLRVLKKYEFNFKQVQSSDKTVPGSTISMSSYPGIIFSIDDFYIISSGLAVTETTNGNHNATSLKLIRPKGCVLTMIRTMVANRLARDGKSWAQNFERYNSGTYNNQFIIVDYSKFVPGSTRNYTNLLWIVEQMPGSMVYGDMSSILVKNGYWASYNIPYFQKTYQIAGYPDLVKQYGDFYVHEQNPRAKLFRRKHTEAYDHKSLLQLLRYNNYTQDPESRCNCTPPYSASMSIACRGDLNDPNGLYHIPSQGVINEAAVDAKVTSFELFAKQQMYAISGPTYDNVPPFAWSNFTMKDKLVHKGHPDLWVFKPVYF</sequence>
<evidence type="ECO:0000313" key="8">
    <source>
        <dbReference type="EnsemblMetazoa" id="tetur02g04850.1"/>
    </source>
</evidence>
<dbReference type="AlphaFoldDB" id="T1JVJ6"/>
<evidence type="ECO:0000256" key="4">
    <source>
        <dbReference type="ARBA" id="ARBA00022963"/>
    </source>
</evidence>